<dbReference type="eggNOG" id="COG2427">
    <property type="taxonomic scope" value="Bacteria"/>
</dbReference>
<keyword evidence="2" id="KW-1185">Reference proteome</keyword>
<dbReference type="InterPro" id="IPR012440">
    <property type="entry name" value="DUF1641"/>
</dbReference>
<dbReference type="RefSeq" id="WP_013076024.1">
    <property type="nucleotide sequence ID" value="NC_014098.1"/>
</dbReference>
<dbReference type="OrthoDB" id="2381949at2"/>
<dbReference type="Pfam" id="PF07849">
    <property type="entry name" value="DUF1641"/>
    <property type="match status" value="1"/>
</dbReference>
<protein>
    <recommendedName>
        <fullName evidence="3">DUF1641 domain-containing protein</fullName>
    </recommendedName>
</protein>
<sequence length="195" mass="21722">MATKNAFADVFAAKGGAALAQTGGGAVVETIHRPLEEKLLDEQTTEQLVHLLDKLASVSSFIDMIDMIENFLRRGPEIADSINDLIIFLRQDLKKSEYVEMLHNASHALHRIHEMIDSPQVQELFQCDVLDLRVIRIIGKAARSLVQASKATAQTETNKIGVIGLMRLVADPEIQPTIHFLVNFARQFSKEIQHA</sequence>
<name>D5WQX9_KYRT2</name>
<dbReference type="PANTHER" id="PTHR39180:SF2">
    <property type="entry name" value="DUF1641 DOMAIN-CONTAINING PROTEIN"/>
    <property type="match status" value="1"/>
</dbReference>
<gene>
    <name evidence="1" type="ordered locus">Btus_2048</name>
</gene>
<dbReference type="HOGENOM" id="CLU_1530418_0_0_9"/>
<organism evidence="1 2">
    <name type="scientific">Kyrpidia tusciae (strain DSM 2912 / NBRC 15312 / T2)</name>
    <name type="common">Bacillus tusciae</name>
    <dbReference type="NCBI Taxonomy" id="562970"/>
    <lineage>
        <taxon>Bacteria</taxon>
        <taxon>Bacillati</taxon>
        <taxon>Bacillota</taxon>
        <taxon>Bacilli</taxon>
        <taxon>Bacillales</taxon>
        <taxon>Alicyclobacillaceae</taxon>
        <taxon>Kyrpidia</taxon>
    </lineage>
</organism>
<accession>D5WQX9</accession>
<dbReference type="KEGG" id="bts:Btus_2048"/>
<dbReference type="EMBL" id="CP002017">
    <property type="protein sequence ID" value="ADG06738.1"/>
    <property type="molecule type" value="Genomic_DNA"/>
</dbReference>
<evidence type="ECO:0000313" key="1">
    <source>
        <dbReference type="EMBL" id="ADG06738.1"/>
    </source>
</evidence>
<dbReference type="AlphaFoldDB" id="D5WQX9"/>
<evidence type="ECO:0000313" key="2">
    <source>
        <dbReference type="Proteomes" id="UP000002368"/>
    </source>
</evidence>
<evidence type="ECO:0008006" key="3">
    <source>
        <dbReference type="Google" id="ProtNLM"/>
    </source>
</evidence>
<proteinExistence type="predicted"/>
<dbReference type="STRING" id="562970.Btus_2048"/>
<dbReference type="PANTHER" id="PTHR39180">
    <property type="match status" value="1"/>
</dbReference>
<reference evidence="1 2" key="1">
    <citation type="journal article" date="2011" name="Stand. Genomic Sci.">
        <title>Complete genome sequence of the thermophilic, hydrogen-oxidizing Bacillus tusciae type strain (T2) and reclassification in the new genus, Kyrpidia gen. nov. as Kyrpidia tusciae comb. nov. and emendation of the family Alicyclobacillaceae da Costa and Rainey, 2010.</title>
        <authorList>
            <person name="Klenk H.P."/>
            <person name="Lapidus A."/>
            <person name="Chertkov O."/>
            <person name="Copeland A."/>
            <person name="Del Rio T.G."/>
            <person name="Nolan M."/>
            <person name="Lucas S."/>
            <person name="Chen F."/>
            <person name="Tice H."/>
            <person name="Cheng J.F."/>
            <person name="Han C."/>
            <person name="Bruce D."/>
            <person name="Goodwin L."/>
            <person name="Pitluck S."/>
            <person name="Pati A."/>
            <person name="Ivanova N."/>
            <person name="Mavromatis K."/>
            <person name="Daum C."/>
            <person name="Chen A."/>
            <person name="Palaniappan K."/>
            <person name="Chang Y.J."/>
            <person name="Land M."/>
            <person name="Hauser L."/>
            <person name="Jeffries C.D."/>
            <person name="Detter J.C."/>
            <person name="Rohde M."/>
            <person name="Abt B."/>
            <person name="Pukall R."/>
            <person name="Goker M."/>
            <person name="Bristow J."/>
            <person name="Markowitz V."/>
            <person name="Hugenholtz P."/>
            <person name="Eisen J.A."/>
        </authorList>
    </citation>
    <scope>NUCLEOTIDE SEQUENCE [LARGE SCALE GENOMIC DNA]</scope>
    <source>
        <strain evidence="1 2">DSM 2912</strain>
    </source>
</reference>
<dbReference type="Proteomes" id="UP000002368">
    <property type="component" value="Chromosome"/>
</dbReference>